<dbReference type="Pfam" id="PF24662">
    <property type="entry name" value="DUF7650"/>
    <property type="match status" value="1"/>
</dbReference>
<evidence type="ECO:0000256" key="2">
    <source>
        <dbReference type="ARBA" id="ARBA00023015"/>
    </source>
</evidence>
<feature type="domain" description="DUF7952" evidence="6">
    <location>
        <begin position="10"/>
        <end position="48"/>
    </location>
</feature>
<protein>
    <submittedName>
        <fullName evidence="7">Uncharacterized protein</fullName>
    </submittedName>
</protein>
<evidence type="ECO:0000259" key="5">
    <source>
        <dbReference type="Pfam" id="PF24662"/>
    </source>
</evidence>
<evidence type="ECO:0000259" key="6">
    <source>
        <dbReference type="Pfam" id="PF25826"/>
    </source>
</evidence>
<dbReference type="PANTHER" id="PTHR13859">
    <property type="entry name" value="ATROPHIN-RELATED"/>
    <property type="match status" value="1"/>
</dbReference>
<evidence type="ECO:0000313" key="8">
    <source>
        <dbReference type="Proteomes" id="UP001058974"/>
    </source>
</evidence>
<accession>A0A9D5BML8</accession>
<dbReference type="GO" id="GO:0003714">
    <property type="term" value="F:transcription corepressor activity"/>
    <property type="evidence" value="ECO:0007669"/>
    <property type="project" value="TreeGrafter"/>
</dbReference>
<reference evidence="7 8" key="1">
    <citation type="journal article" date="2022" name="Nat. Genet.">
        <title>Improved pea reference genome and pan-genome highlight genomic features and evolutionary characteristics.</title>
        <authorList>
            <person name="Yang T."/>
            <person name="Liu R."/>
            <person name="Luo Y."/>
            <person name="Hu S."/>
            <person name="Wang D."/>
            <person name="Wang C."/>
            <person name="Pandey M.K."/>
            <person name="Ge S."/>
            <person name="Xu Q."/>
            <person name="Li N."/>
            <person name="Li G."/>
            <person name="Huang Y."/>
            <person name="Saxena R.K."/>
            <person name="Ji Y."/>
            <person name="Li M."/>
            <person name="Yan X."/>
            <person name="He Y."/>
            <person name="Liu Y."/>
            <person name="Wang X."/>
            <person name="Xiang C."/>
            <person name="Varshney R.K."/>
            <person name="Ding H."/>
            <person name="Gao S."/>
            <person name="Zong X."/>
        </authorList>
    </citation>
    <scope>NUCLEOTIDE SEQUENCE [LARGE SCALE GENOMIC DNA]</scope>
    <source>
        <strain evidence="7 8">cv. Zhongwan 6</strain>
    </source>
</reference>
<dbReference type="GO" id="GO:0005634">
    <property type="term" value="C:nucleus"/>
    <property type="evidence" value="ECO:0007669"/>
    <property type="project" value="UniProtKB-SubCell"/>
</dbReference>
<proteinExistence type="predicted"/>
<comment type="caution">
    <text evidence="7">The sequence shown here is derived from an EMBL/GenBank/DDBJ whole genome shotgun (WGS) entry which is preliminary data.</text>
</comment>
<dbReference type="EMBL" id="JAMSHJ010000001">
    <property type="protein sequence ID" value="KAI5446350.1"/>
    <property type="molecule type" value="Genomic_DNA"/>
</dbReference>
<dbReference type="Gramene" id="Psat01G0425900-T3">
    <property type="protein sequence ID" value="KAI5446350.1"/>
    <property type="gene ID" value="KIW84_014259"/>
</dbReference>
<dbReference type="AlphaFoldDB" id="A0A9D5BML8"/>
<sequence>MDWYSHNISSTMKVVKNFHRGNLKLEEYVFALKDLVGVEALIDAVGIGKENDLTSPTANSMKSINEILAGKDYSNLTHIEIILLLTCNARVSKTRESGLFWRAVWPRLLAKGWSKISKGCSIVFGVPGVEGVSRKLVKGIHYFDSIKDLLAEVASHPELIKDPVKETAMVNQVFGMKFDDPDVVRVSALEDHFRNHVVETVRKSKRNTKPSMKALEAVVDKMEEVTSSKRMRR</sequence>
<gene>
    <name evidence="7" type="ORF">KIW84_014259</name>
</gene>
<keyword evidence="2" id="KW-0805">Transcription regulation</keyword>
<organism evidence="7 8">
    <name type="scientific">Pisum sativum</name>
    <name type="common">Garden pea</name>
    <name type="synonym">Lathyrus oleraceus</name>
    <dbReference type="NCBI Taxonomy" id="3888"/>
    <lineage>
        <taxon>Eukaryota</taxon>
        <taxon>Viridiplantae</taxon>
        <taxon>Streptophyta</taxon>
        <taxon>Embryophyta</taxon>
        <taxon>Tracheophyta</taxon>
        <taxon>Spermatophyta</taxon>
        <taxon>Magnoliopsida</taxon>
        <taxon>eudicotyledons</taxon>
        <taxon>Gunneridae</taxon>
        <taxon>Pentapetalae</taxon>
        <taxon>rosids</taxon>
        <taxon>fabids</taxon>
        <taxon>Fabales</taxon>
        <taxon>Fabaceae</taxon>
        <taxon>Papilionoideae</taxon>
        <taxon>50 kb inversion clade</taxon>
        <taxon>NPAAA clade</taxon>
        <taxon>Hologalegina</taxon>
        <taxon>IRL clade</taxon>
        <taxon>Fabeae</taxon>
        <taxon>Lathyrus</taxon>
    </lineage>
</organism>
<dbReference type="Proteomes" id="UP001058974">
    <property type="component" value="Chromosome 1"/>
</dbReference>
<dbReference type="Gramene" id="Psat1g153200.1">
    <property type="protein sequence ID" value="Psat1g153200.1.cds"/>
    <property type="gene ID" value="Psat1g153200"/>
</dbReference>
<evidence type="ECO:0000256" key="3">
    <source>
        <dbReference type="ARBA" id="ARBA00023163"/>
    </source>
</evidence>
<dbReference type="InterPro" id="IPR056067">
    <property type="entry name" value="DUF7650"/>
</dbReference>
<feature type="domain" description="DUF7650" evidence="5">
    <location>
        <begin position="80"/>
        <end position="157"/>
    </location>
</feature>
<keyword evidence="4" id="KW-0539">Nucleus</keyword>
<name>A0A9D5BML8_PEA</name>
<evidence type="ECO:0000256" key="1">
    <source>
        <dbReference type="ARBA" id="ARBA00004123"/>
    </source>
</evidence>
<keyword evidence="8" id="KW-1185">Reference proteome</keyword>
<comment type="subcellular location">
    <subcellularLocation>
        <location evidence="1">Nucleus</location>
    </subcellularLocation>
</comment>
<dbReference type="PANTHER" id="PTHR13859:SF11">
    <property type="entry name" value="GRUNGE, ISOFORM J"/>
    <property type="match status" value="1"/>
</dbReference>
<dbReference type="Pfam" id="PF25826">
    <property type="entry name" value="DUF7952"/>
    <property type="match status" value="1"/>
</dbReference>
<dbReference type="InterPro" id="IPR057712">
    <property type="entry name" value="DUF7952"/>
</dbReference>
<keyword evidence="3" id="KW-0804">Transcription</keyword>
<evidence type="ECO:0000256" key="4">
    <source>
        <dbReference type="ARBA" id="ARBA00023242"/>
    </source>
</evidence>
<evidence type="ECO:0000313" key="7">
    <source>
        <dbReference type="EMBL" id="KAI5446350.1"/>
    </source>
</evidence>